<feature type="compositionally biased region" description="Basic and acidic residues" evidence="23">
    <location>
        <begin position="24"/>
        <end position="39"/>
    </location>
</feature>
<comment type="catalytic activity">
    <reaction evidence="22">
        <text>[GlcNAc-(1-&gt;4)-Mur2Ac(oyl-L-Ala-gamma-D-Glu-L-Lys-D-Ala-D-Ala)](n)-di-trans,octa-cis-undecaprenyl diphosphate + beta-D-GlcNAc-(1-&gt;4)-Mur2Ac(oyl-L-Ala-gamma-D-Glu-L-Lys-D-Ala-D-Ala)-di-trans,octa-cis-undecaprenyl diphosphate = [GlcNAc-(1-&gt;4)-Mur2Ac(oyl-L-Ala-gamma-D-Glu-L-Lys-D-Ala-D-Ala)](n+1)-di-trans,octa-cis-undecaprenyl diphosphate + di-trans,octa-cis-undecaprenyl diphosphate + H(+)</text>
        <dbReference type="Rhea" id="RHEA:23708"/>
        <dbReference type="Rhea" id="RHEA-COMP:9602"/>
        <dbReference type="Rhea" id="RHEA-COMP:9603"/>
        <dbReference type="ChEBI" id="CHEBI:15378"/>
        <dbReference type="ChEBI" id="CHEBI:58405"/>
        <dbReference type="ChEBI" id="CHEBI:60033"/>
        <dbReference type="ChEBI" id="CHEBI:78435"/>
        <dbReference type="EC" id="2.4.99.28"/>
    </reaction>
</comment>
<evidence type="ECO:0000256" key="14">
    <source>
        <dbReference type="ARBA" id="ARBA00022984"/>
    </source>
</evidence>
<keyword evidence="8" id="KW-0328">Glycosyltransferase</keyword>
<evidence type="ECO:0000256" key="20">
    <source>
        <dbReference type="ARBA" id="ARBA00034000"/>
    </source>
</evidence>
<dbReference type="UniPathway" id="UPA00219"/>
<dbReference type="Pfam" id="PF00905">
    <property type="entry name" value="Transpeptidase"/>
    <property type="match status" value="1"/>
</dbReference>
<dbReference type="PANTHER" id="PTHR32282:SF11">
    <property type="entry name" value="PENICILLIN-BINDING PROTEIN 1B"/>
    <property type="match status" value="1"/>
</dbReference>
<protein>
    <recommendedName>
        <fullName evidence="4">Penicillin-binding protein 1A</fullName>
        <ecNumber evidence="21">2.4.99.28</ecNumber>
        <ecNumber evidence="3">3.4.16.4</ecNumber>
    </recommendedName>
</protein>
<dbReference type="GO" id="GO:0030288">
    <property type="term" value="C:outer membrane-bounded periplasmic space"/>
    <property type="evidence" value="ECO:0007669"/>
    <property type="project" value="TreeGrafter"/>
</dbReference>
<feature type="domain" description="Glycosyl transferase family 51" evidence="26">
    <location>
        <begin position="107"/>
        <end position="267"/>
    </location>
</feature>
<dbReference type="AlphaFoldDB" id="A0A6N3HKI0"/>
<evidence type="ECO:0000256" key="19">
    <source>
        <dbReference type="ARBA" id="ARBA00023316"/>
    </source>
</evidence>
<evidence type="ECO:0000259" key="25">
    <source>
        <dbReference type="Pfam" id="PF00905"/>
    </source>
</evidence>
<keyword evidence="12" id="KW-0133">Cell shape</keyword>
<evidence type="ECO:0000256" key="4">
    <source>
        <dbReference type="ARBA" id="ARBA00018638"/>
    </source>
</evidence>
<dbReference type="EMBL" id="CACRTR010000023">
    <property type="protein sequence ID" value="VYU76941.1"/>
    <property type="molecule type" value="Genomic_DNA"/>
</dbReference>
<evidence type="ECO:0000256" key="10">
    <source>
        <dbReference type="ARBA" id="ARBA00022692"/>
    </source>
</evidence>
<evidence type="ECO:0000313" key="27">
    <source>
        <dbReference type="EMBL" id="VYU76941.1"/>
    </source>
</evidence>
<evidence type="ECO:0000256" key="5">
    <source>
        <dbReference type="ARBA" id="ARBA00022475"/>
    </source>
</evidence>
<proteinExistence type="predicted"/>
<dbReference type="GO" id="GO:0009252">
    <property type="term" value="P:peptidoglycan biosynthetic process"/>
    <property type="evidence" value="ECO:0007669"/>
    <property type="project" value="UniProtKB-UniPathway"/>
</dbReference>
<dbReference type="GO" id="GO:0006508">
    <property type="term" value="P:proteolysis"/>
    <property type="evidence" value="ECO:0007669"/>
    <property type="project" value="UniProtKB-KW"/>
</dbReference>
<evidence type="ECO:0000256" key="17">
    <source>
        <dbReference type="ARBA" id="ARBA00023251"/>
    </source>
</evidence>
<evidence type="ECO:0000256" key="13">
    <source>
        <dbReference type="ARBA" id="ARBA00022968"/>
    </source>
</evidence>
<keyword evidence="6" id="KW-0121">Carboxypeptidase</keyword>
<feature type="transmembrane region" description="Helical" evidence="24">
    <location>
        <begin position="59"/>
        <end position="83"/>
    </location>
</feature>
<dbReference type="InterPro" id="IPR050396">
    <property type="entry name" value="Glycosyltr_51/Transpeptidase"/>
</dbReference>
<keyword evidence="15 24" id="KW-1133">Transmembrane helix</keyword>
<sequence length="940" mass="101155">MLEDKTPPENEPRKKQSSKPKTPLRKDAAPNGRKTEKPVSKNPKKKKKGWDDRTIPQKVGLIFIILFVLALAGGGAAFGVLYAQTPPLDTDNFNYIENARIMDVNGNFYQDLQGAERREIVSIDTIPDHVQNAFIAIEDQRFRSHHGVDYKRFGRALAGVLFSGGSLDGPGGSTITQQLIKLTHLTSEKTVTRKFQEMVLATKLERVYTKDQILEAYLNKINLSHAWGVQAASEIYFGKSVSDLNVAQGAILASIANSPSYYDPYVYTTDEQGNDVFATEPDGRYTLNPNNMERSLLVIDKMLELGYIDQAQYNEASAELSGNQVGLVYNEPDNTYSYFTDAVYEQVVNDLQTKYRYTENEATDMLLGGGLTIYATVDPKVQSAMEAESLNEDLYPSQSGSAAAASEAKTADTGVETNYIPEVGMTVIDNNTGNVAGIVGGREEKTNLSLNRATRKFQPGSSTKPLTAYGPGIDTGAITLGTVFADVPIAYQGWRPNNSSGTFEGLTTVREGITSSVNTIAVQANVATGLTQSALYGTRLGLDIVQDGDANDMTPAALALGGYTHGQSSLAMASAYSTFPNMGVHKKPSFYTKVVDRSGKTLLEKSDSSEQVFKPQTAYLMTDALKGVVNGGTTNIYVDGQPVAGKTGTTDENRHAWFCGYTPYYSMAVWYGYDENIVETNEGTYYLNIGIFGGSKPGPASMFEAVMNDIHESLEPAAFPDNPGGIVTAAIDRVSGKLATDLSARDPRGSMVFNEMFIDGTAPTEKDDCHTLVTLDVTTNSYATPYCPASSVQSVVRLQKVNRNFPQGITPVDSDYIASSEASVMVPPESQTCPVHTTAPGVEITFLVNGGAVGGTLNMQSGKSITVTANGPNNPATVVSASGSSASVSQNGNQIQITAVSPGVTQVTVSQKVSVNYQQGSQVKTYETTYTRTLNISVTS</sequence>
<dbReference type="InterPro" id="IPR001264">
    <property type="entry name" value="Glyco_trans_51"/>
</dbReference>
<evidence type="ECO:0000256" key="24">
    <source>
        <dbReference type="SAM" id="Phobius"/>
    </source>
</evidence>
<keyword evidence="7" id="KW-0645">Protease</keyword>
<dbReference type="GO" id="GO:0046677">
    <property type="term" value="P:response to antibiotic"/>
    <property type="evidence" value="ECO:0007669"/>
    <property type="project" value="UniProtKB-KW"/>
</dbReference>
<evidence type="ECO:0000259" key="26">
    <source>
        <dbReference type="Pfam" id="PF00912"/>
    </source>
</evidence>
<feature type="domain" description="Penicillin-binding protein transpeptidase" evidence="25">
    <location>
        <begin position="425"/>
        <end position="671"/>
    </location>
</feature>
<reference evidence="27" key="1">
    <citation type="submission" date="2019-11" db="EMBL/GenBank/DDBJ databases">
        <authorList>
            <person name="Feng L."/>
        </authorList>
    </citation>
    <scope>NUCLEOTIDE SEQUENCE</scope>
    <source>
        <strain evidence="27">ElimosumLFYP34</strain>
    </source>
</reference>
<dbReference type="EC" id="2.4.99.28" evidence="21"/>
<organism evidence="27">
    <name type="scientific">Eubacterium limosum</name>
    <dbReference type="NCBI Taxonomy" id="1736"/>
    <lineage>
        <taxon>Bacteria</taxon>
        <taxon>Bacillati</taxon>
        <taxon>Bacillota</taxon>
        <taxon>Clostridia</taxon>
        <taxon>Eubacteriales</taxon>
        <taxon>Eubacteriaceae</taxon>
        <taxon>Eubacterium</taxon>
    </lineage>
</organism>
<dbReference type="Pfam" id="PF00912">
    <property type="entry name" value="Transgly"/>
    <property type="match status" value="1"/>
</dbReference>
<keyword evidence="18" id="KW-0511">Multifunctional enzyme</keyword>
<keyword evidence="19" id="KW-0961">Cell wall biogenesis/degradation</keyword>
<dbReference type="EC" id="3.4.16.4" evidence="3"/>
<dbReference type="GO" id="GO:0008955">
    <property type="term" value="F:peptidoglycan glycosyltransferase activity"/>
    <property type="evidence" value="ECO:0007669"/>
    <property type="project" value="UniProtKB-EC"/>
</dbReference>
<evidence type="ECO:0000256" key="2">
    <source>
        <dbReference type="ARBA" id="ARBA00004401"/>
    </source>
</evidence>
<comment type="subcellular location">
    <subcellularLocation>
        <location evidence="2">Cell membrane</location>
        <topology evidence="2">Single-pass type II membrane protein</topology>
    </subcellularLocation>
</comment>
<dbReference type="GO" id="GO:0008658">
    <property type="term" value="F:penicillin binding"/>
    <property type="evidence" value="ECO:0007669"/>
    <property type="project" value="InterPro"/>
</dbReference>
<evidence type="ECO:0000256" key="9">
    <source>
        <dbReference type="ARBA" id="ARBA00022679"/>
    </source>
</evidence>
<dbReference type="GO" id="GO:0071555">
    <property type="term" value="P:cell wall organization"/>
    <property type="evidence" value="ECO:0007669"/>
    <property type="project" value="UniProtKB-KW"/>
</dbReference>
<evidence type="ECO:0000256" key="3">
    <source>
        <dbReference type="ARBA" id="ARBA00012448"/>
    </source>
</evidence>
<evidence type="ECO:0000256" key="8">
    <source>
        <dbReference type="ARBA" id="ARBA00022676"/>
    </source>
</evidence>
<keyword evidence="10 24" id="KW-0812">Transmembrane</keyword>
<dbReference type="InterPro" id="IPR023346">
    <property type="entry name" value="Lysozyme-like_dom_sf"/>
</dbReference>
<evidence type="ECO:0000256" key="11">
    <source>
        <dbReference type="ARBA" id="ARBA00022801"/>
    </source>
</evidence>
<dbReference type="InterPro" id="IPR036950">
    <property type="entry name" value="PBP_transglycosylase"/>
</dbReference>
<keyword evidence="11" id="KW-0378">Hydrolase</keyword>
<evidence type="ECO:0000256" key="1">
    <source>
        <dbReference type="ARBA" id="ARBA00002624"/>
    </source>
</evidence>
<keyword evidence="16 24" id="KW-0472">Membrane</keyword>
<dbReference type="InterPro" id="IPR001460">
    <property type="entry name" value="PCN-bd_Tpept"/>
</dbReference>
<keyword evidence="14" id="KW-0573">Peptidoglycan synthesis</keyword>
<gene>
    <name evidence="27" type="primary">pbpF_1</name>
    <name evidence="27" type="ORF">ELLFYP34_01368</name>
</gene>
<dbReference type="GO" id="GO:0005886">
    <property type="term" value="C:plasma membrane"/>
    <property type="evidence" value="ECO:0007669"/>
    <property type="project" value="UniProtKB-SubCell"/>
</dbReference>
<evidence type="ECO:0000256" key="12">
    <source>
        <dbReference type="ARBA" id="ARBA00022960"/>
    </source>
</evidence>
<comment type="catalytic activity">
    <reaction evidence="20">
        <text>Preferential cleavage: (Ac)2-L-Lys-D-Ala-|-D-Ala. Also transpeptidation of peptidyl-alanyl moieties that are N-acyl substituents of D-alanine.</text>
        <dbReference type="EC" id="3.4.16.4"/>
    </reaction>
</comment>
<evidence type="ECO:0000256" key="23">
    <source>
        <dbReference type="SAM" id="MobiDB-lite"/>
    </source>
</evidence>
<dbReference type="SUPFAM" id="SSF56601">
    <property type="entry name" value="beta-lactamase/transpeptidase-like"/>
    <property type="match status" value="1"/>
</dbReference>
<keyword evidence="5" id="KW-1003">Cell membrane</keyword>
<feature type="compositionally biased region" description="Basic and acidic residues" evidence="23">
    <location>
        <begin position="1"/>
        <end position="14"/>
    </location>
</feature>
<evidence type="ECO:0000256" key="7">
    <source>
        <dbReference type="ARBA" id="ARBA00022670"/>
    </source>
</evidence>
<dbReference type="PANTHER" id="PTHR32282">
    <property type="entry name" value="BINDING PROTEIN TRANSPEPTIDASE, PUTATIVE-RELATED"/>
    <property type="match status" value="1"/>
</dbReference>
<keyword evidence="9" id="KW-0808">Transferase</keyword>
<dbReference type="InterPro" id="IPR012338">
    <property type="entry name" value="Beta-lactam/transpept-like"/>
</dbReference>
<feature type="region of interest" description="Disordered" evidence="23">
    <location>
        <begin position="1"/>
        <end position="51"/>
    </location>
</feature>
<accession>A0A6N3HKI0</accession>
<name>A0A6N3HKI0_EUBLI</name>
<evidence type="ECO:0000256" key="18">
    <source>
        <dbReference type="ARBA" id="ARBA00023268"/>
    </source>
</evidence>
<evidence type="ECO:0000256" key="15">
    <source>
        <dbReference type="ARBA" id="ARBA00022989"/>
    </source>
</evidence>
<evidence type="ECO:0000256" key="21">
    <source>
        <dbReference type="ARBA" id="ARBA00044770"/>
    </source>
</evidence>
<evidence type="ECO:0000256" key="6">
    <source>
        <dbReference type="ARBA" id="ARBA00022645"/>
    </source>
</evidence>
<dbReference type="GO" id="GO:0008360">
    <property type="term" value="P:regulation of cell shape"/>
    <property type="evidence" value="ECO:0007669"/>
    <property type="project" value="UniProtKB-KW"/>
</dbReference>
<dbReference type="SUPFAM" id="SSF53955">
    <property type="entry name" value="Lysozyme-like"/>
    <property type="match status" value="1"/>
</dbReference>
<keyword evidence="17" id="KW-0046">Antibiotic resistance</keyword>
<comment type="function">
    <text evidence="1">Cell wall formation. Synthesis of cross-linked peptidoglycan from the lipid intermediates. The enzyme has a penicillin-insensitive transglycosylase N-terminal domain (formation of linear glycan strands) and a penicillin-sensitive transpeptidase C-terminal domain (cross-linking of the peptide subunits).</text>
</comment>
<dbReference type="Gene3D" id="1.10.3810.10">
    <property type="entry name" value="Biosynthetic peptidoglycan transglycosylase-like"/>
    <property type="match status" value="1"/>
</dbReference>
<dbReference type="Gene3D" id="3.40.710.10">
    <property type="entry name" value="DD-peptidase/beta-lactamase superfamily"/>
    <property type="match status" value="1"/>
</dbReference>
<evidence type="ECO:0000256" key="16">
    <source>
        <dbReference type="ARBA" id="ARBA00023136"/>
    </source>
</evidence>
<keyword evidence="13" id="KW-0735">Signal-anchor</keyword>
<dbReference type="GO" id="GO:0009002">
    <property type="term" value="F:serine-type D-Ala-D-Ala carboxypeptidase activity"/>
    <property type="evidence" value="ECO:0007669"/>
    <property type="project" value="UniProtKB-EC"/>
</dbReference>
<evidence type="ECO:0000256" key="22">
    <source>
        <dbReference type="ARBA" id="ARBA00049902"/>
    </source>
</evidence>